<feature type="compositionally biased region" description="Polar residues" evidence="2">
    <location>
        <begin position="78"/>
        <end position="91"/>
    </location>
</feature>
<accession>A0ABU2HB81</accession>
<gene>
    <name evidence="4" type="ORF">RIF23_20075</name>
</gene>
<dbReference type="RefSeq" id="WP_310914184.1">
    <property type="nucleotide sequence ID" value="NZ_JAVLVT010000016.1"/>
</dbReference>
<reference evidence="5" key="1">
    <citation type="submission" date="2023-07" db="EMBL/GenBank/DDBJ databases">
        <title>Novel species in the genus Lipingzhangella isolated from Sambhar Salt Lake.</title>
        <authorList>
            <person name="Jiya N."/>
            <person name="Kajale S."/>
            <person name="Sharma A."/>
        </authorList>
    </citation>
    <scope>NUCLEOTIDE SEQUENCE [LARGE SCALE GENOMIC DNA]</scope>
    <source>
        <strain evidence="5">LS1_29</strain>
    </source>
</reference>
<feature type="region of interest" description="Disordered" evidence="2">
    <location>
        <begin position="55"/>
        <end position="91"/>
    </location>
</feature>
<comment type="caution">
    <text evidence="4">The sequence shown here is derived from an EMBL/GenBank/DDBJ whole genome shotgun (WGS) entry which is preliminary data.</text>
</comment>
<dbReference type="Proteomes" id="UP001250214">
    <property type="component" value="Unassembled WGS sequence"/>
</dbReference>
<keyword evidence="5" id="KW-1185">Reference proteome</keyword>
<sequence length="91" mass="10118">MPIIEVTMAEGRDSEQIRRLIHELSHAASRSIDVPVENIRLIIRETPLTHFAAGDVTTIERREGRISSSSHPPPNPVYPSNQSHQGEGQSL</sequence>
<proteinExistence type="predicted"/>
<protein>
    <submittedName>
        <fullName evidence="4">Tautomerase family protein</fullName>
    </submittedName>
</protein>
<dbReference type="InterPro" id="IPR004370">
    <property type="entry name" value="4-OT-like_dom"/>
</dbReference>
<evidence type="ECO:0000256" key="2">
    <source>
        <dbReference type="SAM" id="MobiDB-lite"/>
    </source>
</evidence>
<dbReference type="SUPFAM" id="SSF55331">
    <property type="entry name" value="Tautomerase/MIF"/>
    <property type="match status" value="1"/>
</dbReference>
<organism evidence="4 5">
    <name type="scientific">Lipingzhangella rawalii</name>
    <dbReference type="NCBI Taxonomy" id="2055835"/>
    <lineage>
        <taxon>Bacteria</taxon>
        <taxon>Bacillati</taxon>
        <taxon>Actinomycetota</taxon>
        <taxon>Actinomycetes</taxon>
        <taxon>Streptosporangiales</taxon>
        <taxon>Nocardiopsidaceae</taxon>
        <taxon>Lipingzhangella</taxon>
    </lineage>
</organism>
<keyword evidence="1" id="KW-0413">Isomerase</keyword>
<dbReference type="EMBL" id="JAVLVT010000016">
    <property type="protein sequence ID" value="MDS1272590.1"/>
    <property type="molecule type" value="Genomic_DNA"/>
</dbReference>
<evidence type="ECO:0000313" key="4">
    <source>
        <dbReference type="EMBL" id="MDS1272590.1"/>
    </source>
</evidence>
<dbReference type="Gene3D" id="3.30.429.10">
    <property type="entry name" value="Macrophage Migration Inhibitory Factor"/>
    <property type="match status" value="1"/>
</dbReference>
<dbReference type="InterPro" id="IPR014347">
    <property type="entry name" value="Tautomerase/MIF_sf"/>
</dbReference>
<evidence type="ECO:0000256" key="1">
    <source>
        <dbReference type="ARBA" id="ARBA00023235"/>
    </source>
</evidence>
<evidence type="ECO:0000313" key="5">
    <source>
        <dbReference type="Proteomes" id="UP001250214"/>
    </source>
</evidence>
<feature type="domain" description="4-oxalocrotonate tautomerase-like" evidence="3">
    <location>
        <begin position="2"/>
        <end position="56"/>
    </location>
</feature>
<name>A0ABU2HB81_9ACTN</name>
<evidence type="ECO:0000259" key="3">
    <source>
        <dbReference type="Pfam" id="PF01361"/>
    </source>
</evidence>
<dbReference type="Pfam" id="PF01361">
    <property type="entry name" value="Tautomerase"/>
    <property type="match status" value="1"/>
</dbReference>